<feature type="region of interest" description="Phosphopantothenate--cysteine ligase" evidence="3">
    <location>
        <begin position="199"/>
        <end position="419"/>
    </location>
</feature>
<keyword evidence="3" id="KW-0479">Metal-binding</keyword>
<comment type="similarity">
    <text evidence="3 4">In the C-terminal section; belongs to the PPC synthetase family.</text>
</comment>
<keyword evidence="3" id="KW-0511">Multifunctional enzyme</keyword>
<protein>
    <recommendedName>
        <fullName evidence="3">Coenzyme A biosynthesis bifunctional protein CoaBC</fullName>
    </recommendedName>
    <alternativeName>
        <fullName evidence="3">DNA/pantothenate metabolism flavoprotein</fullName>
    </alternativeName>
    <alternativeName>
        <fullName evidence="3">Phosphopantothenoylcysteine synthetase/decarboxylase</fullName>
        <shortName evidence="3">PPCS-PPCDC</shortName>
    </alternativeName>
    <domain>
        <recommendedName>
            <fullName evidence="3">Phosphopantothenoylcysteine decarboxylase</fullName>
            <shortName evidence="3">PPC decarboxylase</shortName>
            <shortName evidence="3">PPC-DC</shortName>
            <ecNumber evidence="3">4.1.1.36</ecNumber>
        </recommendedName>
        <alternativeName>
            <fullName evidence="3">CoaC</fullName>
        </alternativeName>
    </domain>
    <domain>
        <recommendedName>
            <fullName evidence="3">Phosphopantothenate--cysteine ligase</fullName>
            <ecNumber evidence="3">6.3.2.5</ecNumber>
        </recommendedName>
        <alternativeName>
            <fullName evidence="3">CoaB</fullName>
        </alternativeName>
        <alternativeName>
            <fullName evidence="3">Phosphopantothenoylcysteine synthetase</fullName>
            <shortName evidence="3">PPC synthetase</shortName>
            <shortName evidence="3">PPC-S</shortName>
        </alternativeName>
    </domain>
</protein>
<dbReference type="GO" id="GO:0010181">
    <property type="term" value="F:FMN binding"/>
    <property type="evidence" value="ECO:0007669"/>
    <property type="project" value="UniProtKB-UniRule"/>
</dbReference>
<feature type="domain" description="Flavoprotein" evidence="5">
    <location>
        <begin position="7"/>
        <end position="177"/>
    </location>
</feature>
<evidence type="ECO:0000259" key="6">
    <source>
        <dbReference type="Pfam" id="PF04127"/>
    </source>
</evidence>
<dbReference type="InterPro" id="IPR005252">
    <property type="entry name" value="CoaBC"/>
</dbReference>
<evidence type="ECO:0000256" key="1">
    <source>
        <dbReference type="ARBA" id="ARBA00022793"/>
    </source>
</evidence>
<dbReference type="PANTHER" id="PTHR14359">
    <property type="entry name" value="HOMO-OLIGOMERIC FLAVIN CONTAINING CYS DECARBOXYLASE FAMILY"/>
    <property type="match status" value="1"/>
</dbReference>
<comment type="pathway">
    <text evidence="3 4">Cofactor biosynthesis; coenzyme A biosynthesis; CoA from (R)-pantothenate: step 3/5.</text>
</comment>
<comment type="similarity">
    <text evidence="3 4">In the N-terminal section; belongs to the HFCD (homo-oligomeric flavin containing Cys decarboxylase) superfamily.</text>
</comment>
<organism evidence="7 8">
    <name type="scientific">Marinospirillum celere</name>
    <dbReference type="NCBI Taxonomy" id="1122252"/>
    <lineage>
        <taxon>Bacteria</taxon>
        <taxon>Pseudomonadati</taxon>
        <taxon>Pseudomonadota</taxon>
        <taxon>Gammaproteobacteria</taxon>
        <taxon>Oceanospirillales</taxon>
        <taxon>Oceanospirillaceae</taxon>
        <taxon>Marinospirillum</taxon>
    </lineage>
</organism>
<keyword evidence="3 4" id="KW-0288">FMN</keyword>
<reference evidence="7 8" key="1">
    <citation type="submission" date="2016-10" db="EMBL/GenBank/DDBJ databases">
        <authorList>
            <person name="de Groot N.N."/>
        </authorList>
    </citation>
    <scope>NUCLEOTIDE SEQUENCE [LARGE SCALE GENOMIC DNA]</scope>
    <source>
        <strain evidence="7 8">DSM 18438</strain>
    </source>
</reference>
<dbReference type="NCBIfam" id="TIGR00521">
    <property type="entry name" value="coaBC_dfp"/>
    <property type="match status" value="1"/>
</dbReference>
<comment type="cofactor">
    <cofactor evidence="3">
        <name>Mg(2+)</name>
        <dbReference type="ChEBI" id="CHEBI:18420"/>
    </cofactor>
</comment>
<dbReference type="InterPro" id="IPR036551">
    <property type="entry name" value="Flavin_trans-like"/>
</dbReference>
<dbReference type="SUPFAM" id="SSF52507">
    <property type="entry name" value="Homo-oligomeric flavin-containing Cys decarboxylases, HFCD"/>
    <property type="match status" value="1"/>
</dbReference>
<feature type="domain" description="DNA/pantothenate metabolism flavoprotein C-terminal" evidence="6">
    <location>
        <begin position="196"/>
        <end position="409"/>
    </location>
</feature>
<dbReference type="RefSeq" id="WP_091962174.1">
    <property type="nucleotide sequence ID" value="NZ_FOLH01000003.1"/>
</dbReference>
<dbReference type="InterPro" id="IPR035929">
    <property type="entry name" value="CoaB-like_sf"/>
</dbReference>
<dbReference type="InterPro" id="IPR003382">
    <property type="entry name" value="Flavoprotein"/>
</dbReference>
<dbReference type="InterPro" id="IPR007085">
    <property type="entry name" value="DNA/pantothenate-metab_flavo_C"/>
</dbReference>
<keyword evidence="3 4" id="KW-0436">Ligase</keyword>
<dbReference type="GO" id="GO:0004632">
    <property type="term" value="F:phosphopantothenate--cysteine ligase activity"/>
    <property type="evidence" value="ECO:0007669"/>
    <property type="project" value="UniProtKB-UniRule"/>
</dbReference>
<keyword evidence="3 4" id="KW-0285">Flavoprotein</keyword>
<feature type="binding site" evidence="3">
    <location>
        <position position="334"/>
    </location>
    <ligand>
        <name>CTP</name>
        <dbReference type="ChEBI" id="CHEBI:37563"/>
    </ligand>
</feature>
<dbReference type="STRING" id="1122252.SAMN05660443_1762"/>
<comment type="cofactor">
    <cofactor evidence="3">
        <name>FMN</name>
        <dbReference type="ChEBI" id="CHEBI:58210"/>
    </cofactor>
    <text evidence="3">Binds 1 FMN per subunit.</text>
</comment>
<sequence>MTGLVNKRVLLGVSGGIAAYKTAYLARLLVKAGAEVRVVMTEGAKAFVQPLTFQALTGNPVHDRLLDDEAEAGMGHIELARWADLVFIAPASADLMARLASGMANDLLTTLCLATPAPVHLAPAMNQGMWQHPATQRNLSSLKALGYHLLAPAEGEQACGDQGPGRLPEPEELLEQIALFFQAPDQRCNAELPGRGLKITLTAGPTQEPLDPVRYLSNHSSGKMGFALAQAAAELGAKVHLIAGPVQLSTPPGVQRVDVVTAQEMLESCQQLQAQTDIFIACAAVADYRVESIADQKIKKQPGQQEMLLKLVENPDILATLATSQSSRPFCVGFAAETQAVEDYARRKLEKKNLDAIIANDVSDTRIGFGSDHNQVTFIYREKGEFYQEALPLASKIDLSRQLLLKIFKLYSKQDLTRS</sequence>
<dbReference type="SUPFAM" id="SSF102645">
    <property type="entry name" value="CoaB-like"/>
    <property type="match status" value="1"/>
</dbReference>
<feature type="binding site" evidence="3">
    <location>
        <position position="297"/>
    </location>
    <ligand>
        <name>CTP</name>
        <dbReference type="ChEBI" id="CHEBI:37563"/>
    </ligand>
</feature>
<dbReference type="Gene3D" id="3.40.50.10300">
    <property type="entry name" value="CoaB-like"/>
    <property type="match status" value="1"/>
</dbReference>
<dbReference type="OrthoDB" id="9802554at2"/>
<keyword evidence="1 3" id="KW-0210">Decarboxylase</keyword>
<feature type="region of interest" description="Phosphopantothenoylcysteine decarboxylase" evidence="3">
    <location>
        <begin position="1"/>
        <end position="198"/>
    </location>
</feature>
<dbReference type="Proteomes" id="UP000199058">
    <property type="component" value="Unassembled WGS sequence"/>
</dbReference>
<dbReference type="GO" id="GO:0071513">
    <property type="term" value="C:phosphopantothenoylcysteine decarboxylase complex"/>
    <property type="evidence" value="ECO:0007669"/>
    <property type="project" value="TreeGrafter"/>
</dbReference>
<comment type="catalytic activity">
    <reaction evidence="3 4">
        <text>N-[(R)-4-phosphopantothenoyl]-L-cysteine + H(+) = (R)-4'-phosphopantetheine + CO2</text>
        <dbReference type="Rhea" id="RHEA:16793"/>
        <dbReference type="ChEBI" id="CHEBI:15378"/>
        <dbReference type="ChEBI" id="CHEBI:16526"/>
        <dbReference type="ChEBI" id="CHEBI:59458"/>
        <dbReference type="ChEBI" id="CHEBI:61723"/>
        <dbReference type="EC" id="4.1.1.36"/>
    </reaction>
</comment>
<evidence type="ECO:0000313" key="8">
    <source>
        <dbReference type="Proteomes" id="UP000199058"/>
    </source>
</evidence>
<evidence type="ECO:0000313" key="7">
    <source>
        <dbReference type="EMBL" id="SFC18059.1"/>
    </source>
</evidence>
<gene>
    <name evidence="3" type="primary">coaBC</name>
    <name evidence="7" type="ORF">SAMN05660443_1762</name>
</gene>
<dbReference type="PANTHER" id="PTHR14359:SF6">
    <property type="entry name" value="PHOSPHOPANTOTHENOYLCYSTEINE DECARBOXYLASE"/>
    <property type="match status" value="1"/>
</dbReference>
<keyword evidence="8" id="KW-1185">Reference proteome</keyword>
<comment type="caution">
    <text evidence="3">Lacks conserved residue(s) required for the propagation of feature annotation.</text>
</comment>
<evidence type="ECO:0000256" key="2">
    <source>
        <dbReference type="ARBA" id="ARBA00023239"/>
    </source>
</evidence>
<evidence type="ECO:0000256" key="3">
    <source>
        <dbReference type="HAMAP-Rule" id="MF_02225"/>
    </source>
</evidence>
<dbReference type="EC" id="6.3.2.5" evidence="3"/>
<comment type="pathway">
    <text evidence="3 4">Cofactor biosynthesis; coenzyme A biosynthesis; CoA from (R)-pantothenate: step 2/5.</text>
</comment>
<keyword evidence="2 3" id="KW-0456">Lyase</keyword>
<feature type="binding site" evidence="3">
    <location>
        <position position="348"/>
    </location>
    <ligand>
        <name>CTP</name>
        <dbReference type="ChEBI" id="CHEBI:37563"/>
    </ligand>
</feature>
<dbReference type="GO" id="GO:0046872">
    <property type="term" value="F:metal ion binding"/>
    <property type="evidence" value="ECO:0007669"/>
    <property type="project" value="UniProtKB-KW"/>
</dbReference>
<dbReference type="Pfam" id="PF02441">
    <property type="entry name" value="Flavoprotein"/>
    <property type="match status" value="1"/>
</dbReference>
<proteinExistence type="inferred from homology"/>
<dbReference type="Pfam" id="PF04127">
    <property type="entry name" value="DFP"/>
    <property type="match status" value="1"/>
</dbReference>
<dbReference type="HAMAP" id="MF_02225">
    <property type="entry name" value="CoaBC"/>
    <property type="match status" value="1"/>
</dbReference>
<keyword evidence="3" id="KW-0460">Magnesium</keyword>
<comment type="function">
    <text evidence="4">Catalyzes two steps in the biosynthesis of coenzyme A. In the first step cysteine is conjugated to 4'-phosphopantothenate to form 4-phosphopantothenoylcysteine, in the latter compound is decarboxylated to form 4'-phosphopantotheine.</text>
</comment>
<dbReference type="GO" id="GO:0015941">
    <property type="term" value="P:pantothenate catabolic process"/>
    <property type="evidence" value="ECO:0007669"/>
    <property type="project" value="InterPro"/>
</dbReference>
<dbReference type="EC" id="4.1.1.36" evidence="3"/>
<feature type="binding site" evidence="3">
    <location>
        <position position="287"/>
    </location>
    <ligand>
        <name>CTP</name>
        <dbReference type="ChEBI" id="CHEBI:37563"/>
    </ligand>
</feature>
<dbReference type="EMBL" id="FOLH01000003">
    <property type="protein sequence ID" value="SFC18059.1"/>
    <property type="molecule type" value="Genomic_DNA"/>
</dbReference>
<comment type="catalytic activity">
    <reaction evidence="3 4">
        <text>(R)-4'-phosphopantothenate + L-cysteine + CTP = N-[(R)-4-phosphopantothenoyl]-L-cysteine + CMP + diphosphate + H(+)</text>
        <dbReference type="Rhea" id="RHEA:19397"/>
        <dbReference type="ChEBI" id="CHEBI:10986"/>
        <dbReference type="ChEBI" id="CHEBI:15378"/>
        <dbReference type="ChEBI" id="CHEBI:33019"/>
        <dbReference type="ChEBI" id="CHEBI:35235"/>
        <dbReference type="ChEBI" id="CHEBI:37563"/>
        <dbReference type="ChEBI" id="CHEBI:59458"/>
        <dbReference type="ChEBI" id="CHEBI:60377"/>
        <dbReference type="EC" id="6.3.2.5"/>
    </reaction>
</comment>
<dbReference type="GO" id="GO:0004633">
    <property type="term" value="F:phosphopantothenoylcysteine decarboxylase activity"/>
    <property type="evidence" value="ECO:0007669"/>
    <property type="project" value="UniProtKB-UniRule"/>
</dbReference>
<dbReference type="AlphaFoldDB" id="A0A1I1H1N6"/>
<dbReference type="GO" id="GO:0015937">
    <property type="term" value="P:coenzyme A biosynthetic process"/>
    <property type="evidence" value="ECO:0007669"/>
    <property type="project" value="UniProtKB-UniRule"/>
</dbReference>
<comment type="function">
    <text evidence="3">Catalyzes two sequential steps in the biosynthesis of coenzyme A. In the first step cysteine is conjugated to 4'-phosphopantothenate to form 4-phosphopantothenoylcysteine. In the second step the latter compound is decarboxylated to form 4'-phosphopantotheine.</text>
</comment>
<evidence type="ECO:0000259" key="5">
    <source>
        <dbReference type="Pfam" id="PF02441"/>
    </source>
</evidence>
<feature type="binding site" evidence="3">
    <location>
        <begin position="315"/>
        <end position="318"/>
    </location>
    <ligand>
        <name>CTP</name>
        <dbReference type="ChEBI" id="CHEBI:37563"/>
    </ligand>
</feature>
<evidence type="ECO:0000256" key="4">
    <source>
        <dbReference type="RuleBase" id="RU364078"/>
    </source>
</evidence>
<feature type="active site" description="Proton donor" evidence="3">
    <location>
        <position position="159"/>
    </location>
</feature>
<dbReference type="Gene3D" id="3.40.50.1950">
    <property type="entry name" value="Flavin prenyltransferase-like"/>
    <property type="match status" value="1"/>
</dbReference>
<name>A0A1I1H1N6_9GAMM</name>
<feature type="binding site" evidence="3">
    <location>
        <position position="352"/>
    </location>
    <ligand>
        <name>CTP</name>
        <dbReference type="ChEBI" id="CHEBI:37563"/>
    </ligand>
</feature>
<dbReference type="UniPathway" id="UPA00241">
    <property type="reaction ID" value="UER00353"/>
</dbReference>
<accession>A0A1I1H1N6</accession>